<evidence type="ECO:0000313" key="1">
    <source>
        <dbReference type="EMBL" id="PWN50953.1"/>
    </source>
</evidence>
<organism evidence="1 2">
    <name type="scientific">Violaceomyces palustris</name>
    <dbReference type="NCBI Taxonomy" id="1673888"/>
    <lineage>
        <taxon>Eukaryota</taxon>
        <taxon>Fungi</taxon>
        <taxon>Dikarya</taxon>
        <taxon>Basidiomycota</taxon>
        <taxon>Ustilaginomycotina</taxon>
        <taxon>Ustilaginomycetes</taxon>
        <taxon>Violaceomycetales</taxon>
        <taxon>Violaceomycetaceae</taxon>
        <taxon>Violaceomyces</taxon>
    </lineage>
</organism>
<evidence type="ECO:0000313" key="2">
    <source>
        <dbReference type="Proteomes" id="UP000245626"/>
    </source>
</evidence>
<sequence length="772" mass="86657">MLAKKAAALLIEAGCPGLLNEEAIERLLIVQSNTATCLTEVEELADAATFVEKGAKEVKLGNEDVAKFTLRRAVTLAESCGAVTSYGIVLLQRAQEEEESHAIDVVQLQKTALQKLVRAYLEASSEDAETLVAAEASLNELIQLYRSTRDERIKDPLQILIDRKAQIEETSKVVEEIASMMGFDDAHINHLIRKLEKMPHEAASRCRQIFLLNMLHRDDSLGFPFVPRILVGILMASKDPRDFEHIEQALEAIKSQPKFSLRADAAFASQLLLWKHGDSFYRKKKYREASRFYGFACNSAFGSMESNIAKSYRKQALCILQDGDAEGAAKAIRSCPALSKNQAFTHFVLFKCASQTRNEAQAIQAIQDLVSAPDFESEMLVVVVEEAQNSDSLDTLAFALDHLLRRLEVDFNLAKGVDSIVLARSLLQIYLPKDDGGFAKHFDIRGLLKHASSTTNILEKLMSGNFDKERMSKEAEWLYKTLYNTALSLAERIDPEDTAGLFEISLKVMKLREQITDPHPDAGLPEMKVWAKLAPCATRALIARETNDDQQARIEHFRCGQDGITECFQLLEAARTQSNDPRFLSEALWALVILDVEALAGMNAWDQVDGKISEIGKNQNNLPIKVLETLADVLWSHVEAPEHILASILQTIVDALTGTGEMDVVRFSRWLRALLSLTLSTSHEVRSKLCDARNHLIKAVEVLWLLQDQDRLQLYPRDELSWLVSTTWQKGIESFKLNKFDRTKEFCEIAIEIANFDSESVVLKSKMQAQFE</sequence>
<reference evidence="1 2" key="1">
    <citation type="journal article" date="2018" name="Mol. Biol. Evol.">
        <title>Broad Genomic Sampling Reveals a Smut Pathogenic Ancestry of the Fungal Clade Ustilaginomycotina.</title>
        <authorList>
            <person name="Kijpornyongpan T."/>
            <person name="Mondo S.J."/>
            <person name="Barry K."/>
            <person name="Sandor L."/>
            <person name="Lee J."/>
            <person name="Lipzen A."/>
            <person name="Pangilinan J."/>
            <person name="LaButti K."/>
            <person name="Hainaut M."/>
            <person name="Henrissat B."/>
            <person name="Grigoriev I.V."/>
            <person name="Spatafora J.W."/>
            <person name="Aime M.C."/>
        </authorList>
    </citation>
    <scope>NUCLEOTIDE SEQUENCE [LARGE SCALE GENOMIC DNA]</scope>
    <source>
        <strain evidence="1 2">SA 807</strain>
    </source>
</reference>
<dbReference type="Proteomes" id="UP000245626">
    <property type="component" value="Unassembled WGS sequence"/>
</dbReference>
<keyword evidence="2" id="KW-1185">Reference proteome</keyword>
<gene>
    <name evidence="1" type="ORF">IE53DRAFT_394459</name>
</gene>
<name>A0ACD0NYQ0_9BASI</name>
<accession>A0ACD0NYQ0</accession>
<dbReference type="EMBL" id="KZ819883">
    <property type="protein sequence ID" value="PWN50953.1"/>
    <property type="molecule type" value="Genomic_DNA"/>
</dbReference>
<proteinExistence type="predicted"/>
<protein>
    <submittedName>
        <fullName evidence="1">Uncharacterized protein</fullName>
    </submittedName>
</protein>